<proteinExistence type="predicted"/>
<reference evidence="1" key="1">
    <citation type="submission" date="2020-10" db="EMBL/GenBank/DDBJ databases">
        <title>Feather gene expression reveals the developmental basis of iridescence in African starlings.</title>
        <authorList>
            <person name="Rubenstein D.R."/>
        </authorList>
    </citation>
    <scope>NUCLEOTIDE SEQUENCE</scope>
    <source>
        <strain evidence="1">SS15</strain>
        <tissue evidence="1">Liver</tissue>
    </source>
</reference>
<dbReference type="Proteomes" id="UP000618051">
    <property type="component" value="Unassembled WGS sequence"/>
</dbReference>
<reference evidence="2" key="3">
    <citation type="submission" date="2022-01" db="EMBL/GenBank/DDBJ databases">
        <authorList>
            <person name="Rubenstein D.R."/>
        </authorList>
    </citation>
    <scope>NUCLEOTIDE SEQUENCE</scope>
    <source>
        <strain evidence="2">SS15</strain>
        <tissue evidence="2">Liver</tissue>
    </source>
</reference>
<keyword evidence="3" id="KW-1185">Reference proteome</keyword>
<comment type="caution">
    <text evidence="1">The sequence shown here is derived from an EMBL/GenBank/DDBJ whole genome shotgun (WGS) entry which is preliminary data.</text>
</comment>
<evidence type="ECO:0000313" key="2">
    <source>
        <dbReference type="EMBL" id="KAI1232476.1"/>
    </source>
</evidence>
<dbReference type="EMBL" id="JADDUC010000038">
    <property type="protein sequence ID" value="KAG0122182.1"/>
    <property type="molecule type" value="Genomic_DNA"/>
</dbReference>
<organism evidence="1">
    <name type="scientific">Lamprotornis superbus</name>
    <dbReference type="NCBI Taxonomy" id="245042"/>
    <lineage>
        <taxon>Eukaryota</taxon>
        <taxon>Metazoa</taxon>
        <taxon>Chordata</taxon>
        <taxon>Craniata</taxon>
        <taxon>Vertebrata</taxon>
        <taxon>Euteleostomi</taxon>
        <taxon>Archelosauria</taxon>
        <taxon>Archosauria</taxon>
        <taxon>Dinosauria</taxon>
        <taxon>Saurischia</taxon>
        <taxon>Theropoda</taxon>
        <taxon>Coelurosauria</taxon>
        <taxon>Aves</taxon>
        <taxon>Neognathae</taxon>
        <taxon>Neoaves</taxon>
        <taxon>Telluraves</taxon>
        <taxon>Australaves</taxon>
        <taxon>Passeriformes</taxon>
        <taxon>Sturnidae</taxon>
        <taxon>Lamprotornis</taxon>
    </lineage>
</organism>
<reference evidence="2 3" key="2">
    <citation type="journal article" date="2021" name="J. Hered.">
        <title>Feather Gene Expression Elucidates the Developmental Basis of Plumage Iridescence in African Starlings.</title>
        <authorList>
            <person name="Rubenstein D.R."/>
            <person name="Corvelo A."/>
            <person name="MacManes M.D."/>
            <person name="Maia R."/>
            <person name="Narzisi G."/>
            <person name="Rousaki A."/>
            <person name="Vandenabeele P."/>
            <person name="Shawkey M.D."/>
            <person name="Solomon J."/>
        </authorList>
    </citation>
    <scope>NUCLEOTIDE SEQUENCE [LARGE SCALE GENOMIC DNA]</scope>
    <source>
        <strain evidence="2">SS15</strain>
    </source>
</reference>
<evidence type="ECO:0000313" key="3">
    <source>
        <dbReference type="Proteomes" id="UP000618051"/>
    </source>
</evidence>
<dbReference type="EMBL" id="JADDUC020000022">
    <property type="protein sequence ID" value="KAI1232476.1"/>
    <property type="molecule type" value="Genomic_DNA"/>
</dbReference>
<name>A0A835NW07_9PASS</name>
<gene>
    <name evidence="2" type="ORF">IHE44_0006941</name>
    <name evidence="1" type="ORF">IHE44_009432</name>
</gene>
<accession>A0A835NW07</accession>
<dbReference type="AlphaFoldDB" id="A0A835NW07"/>
<evidence type="ECO:0000313" key="1">
    <source>
        <dbReference type="EMBL" id="KAG0122182.1"/>
    </source>
</evidence>
<sequence length="61" mass="7080">MQRNPVQSQSSQDKSLHIEAVSCLWQVPRKSESQSVSPPKVLPTKIRRFPMNKENNPWHLV</sequence>
<protein>
    <submittedName>
        <fullName evidence="1">Uncharacterized protein</fullName>
    </submittedName>
</protein>